<gene>
    <name evidence="3" type="ORF">JF290_02245</name>
</gene>
<evidence type="ECO:0000259" key="2">
    <source>
        <dbReference type="Pfam" id="PF12804"/>
    </source>
</evidence>
<dbReference type="PANTHER" id="PTHR43777:SF1">
    <property type="entry name" value="MOLYBDENUM COFACTOR CYTIDYLYLTRANSFERASE"/>
    <property type="match status" value="1"/>
</dbReference>
<proteinExistence type="predicted"/>
<evidence type="ECO:0000313" key="3">
    <source>
        <dbReference type="EMBL" id="MBJ6370334.1"/>
    </source>
</evidence>
<dbReference type="InterPro" id="IPR025877">
    <property type="entry name" value="MobA-like_NTP_Trfase"/>
</dbReference>
<keyword evidence="1" id="KW-0460">Magnesium</keyword>
<sequence length="198" mass="20871">MIAILILAAGRAARMRGGDKLLEEVDGAPCLTLLCNRALASGAEVFAVIPDGDHPRATALPALVHPVPAPDADLGMAHSIRAGIAALPPGTEAAMILPGDMPEIETADMQAMIAAFSTTPSQILQAATQDGAPGHPILFASTLFPEFETLTGDTGARRVIEAHRADWTLFPLPGQRARQDLDTPEDWAAWRASQSREP</sequence>
<dbReference type="PANTHER" id="PTHR43777">
    <property type="entry name" value="MOLYBDENUM COFACTOR CYTIDYLYLTRANSFERASE"/>
    <property type="match status" value="1"/>
</dbReference>
<dbReference type="Proteomes" id="UP000619079">
    <property type="component" value="Unassembled WGS sequence"/>
</dbReference>
<name>A0A8J7J7S3_9RHOB</name>
<dbReference type="AlphaFoldDB" id="A0A8J7J7S3"/>
<feature type="domain" description="MobA-like NTP transferase" evidence="2">
    <location>
        <begin position="5"/>
        <end position="163"/>
    </location>
</feature>
<accession>A0A8J7J7S3</accession>
<dbReference type="Pfam" id="PF12804">
    <property type="entry name" value="NTP_transf_3"/>
    <property type="match status" value="1"/>
</dbReference>
<dbReference type="CDD" id="cd04182">
    <property type="entry name" value="GT_2_like_f"/>
    <property type="match status" value="1"/>
</dbReference>
<protein>
    <submittedName>
        <fullName evidence="3">Nucleotidyltransferase family protein</fullName>
    </submittedName>
</protein>
<keyword evidence="4" id="KW-1185">Reference proteome</keyword>
<dbReference type="InterPro" id="IPR029044">
    <property type="entry name" value="Nucleotide-diphossugar_trans"/>
</dbReference>
<dbReference type="SUPFAM" id="SSF53448">
    <property type="entry name" value="Nucleotide-diphospho-sugar transferases"/>
    <property type="match status" value="1"/>
</dbReference>
<comment type="caution">
    <text evidence="3">The sequence shown here is derived from an EMBL/GenBank/DDBJ whole genome shotgun (WGS) entry which is preliminary data.</text>
</comment>
<reference evidence="3" key="1">
    <citation type="submission" date="2020-12" db="EMBL/GenBank/DDBJ databases">
        <title>Sedimentitalea sp. nov., isolated from sand in Incheon.</title>
        <authorList>
            <person name="Kim W."/>
        </authorList>
    </citation>
    <scope>NUCLEOTIDE SEQUENCE</scope>
    <source>
        <strain evidence="3">CAU 1593</strain>
    </source>
</reference>
<organism evidence="3 4">
    <name type="scientific">Sedimentitalea arenosa</name>
    <dbReference type="NCBI Taxonomy" id="2798803"/>
    <lineage>
        <taxon>Bacteria</taxon>
        <taxon>Pseudomonadati</taxon>
        <taxon>Pseudomonadota</taxon>
        <taxon>Alphaproteobacteria</taxon>
        <taxon>Rhodobacterales</taxon>
        <taxon>Paracoccaceae</taxon>
        <taxon>Sedimentitalea</taxon>
    </lineage>
</organism>
<evidence type="ECO:0000313" key="4">
    <source>
        <dbReference type="Proteomes" id="UP000619079"/>
    </source>
</evidence>
<dbReference type="EMBL" id="JAELVR010000001">
    <property type="protein sequence ID" value="MBJ6370334.1"/>
    <property type="molecule type" value="Genomic_DNA"/>
</dbReference>
<dbReference type="Gene3D" id="3.90.550.10">
    <property type="entry name" value="Spore Coat Polysaccharide Biosynthesis Protein SpsA, Chain A"/>
    <property type="match status" value="1"/>
</dbReference>
<dbReference type="GO" id="GO:0016779">
    <property type="term" value="F:nucleotidyltransferase activity"/>
    <property type="evidence" value="ECO:0007669"/>
    <property type="project" value="UniProtKB-ARBA"/>
</dbReference>
<dbReference type="RefSeq" id="WP_199023096.1">
    <property type="nucleotide sequence ID" value="NZ_JAELVR010000001.1"/>
</dbReference>
<evidence type="ECO:0000256" key="1">
    <source>
        <dbReference type="ARBA" id="ARBA00022842"/>
    </source>
</evidence>